<dbReference type="InterPro" id="IPR036291">
    <property type="entry name" value="NAD(P)-bd_dom_sf"/>
</dbReference>
<sequence length="244" mass="26776">MRVTGAAHGMGKEMALKLSEQGAIVVCWDISQDGLNETVKEIEEGGGKAVGDVVDVSDREQVLAAAQRVRDQVGDVTMLFNNAGIISCKPLLQHSHKELHRIFNVNVFSQFYTLEAFLPQMLEMKKGHVIAMSSAAGVQGAAFIVPYSSSKFAVTGLMDSLHEEVRYSHSNSNVKFTTVHPFIVSTGLVQAPRIRFNSLTPITSPKKAVETIIDGVLRDREVIFVPSYGEILYRVAKWVILNSS</sequence>
<accession>A0A7R8XFH7</accession>
<evidence type="ECO:0000313" key="14">
    <source>
        <dbReference type="Proteomes" id="UP000677054"/>
    </source>
</evidence>
<evidence type="ECO:0000256" key="7">
    <source>
        <dbReference type="ARBA" id="ARBA00023098"/>
    </source>
</evidence>
<dbReference type="Gene3D" id="3.40.50.720">
    <property type="entry name" value="NAD(P)-binding Rossmann-like Domain"/>
    <property type="match status" value="1"/>
</dbReference>
<name>A0A7R8XFH7_9CRUS</name>
<dbReference type="GO" id="GO:0052650">
    <property type="term" value="F:all-trans-retinol dehydrogenase (NADP+) activity"/>
    <property type="evidence" value="ECO:0007669"/>
    <property type="project" value="UniProtKB-ARBA"/>
</dbReference>
<evidence type="ECO:0000256" key="12">
    <source>
        <dbReference type="RuleBase" id="RU000363"/>
    </source>
</evidence>
<organism evidence="13">
    <name type="scientific">Darwinula stevensoni</name>
    <dbReference type="NCBI Taxonomy" id="69355"/>
    <lineage>
        <taxon>Eukaryota</taxon>
        <taxon>Metazoa</taxon>
        <taxon>Ecdysozoa</taxon>
        <taxon>Arthropoda</taxon>
        <taxon>Crustacea</taxon>
        <taxon>Oligostraca</taxon>
        <taxon>Ostracoda</taxon>
        <taxon>Podocopa</taxon>
        <taxon>Podocopida</taxon>
        <taxon>Darwinulocopina</taxon>
        <taxon>Darwinuloidea</taxon>
        <taxon>Darwinulidae</taxon>
        <taxon>Darwinula</taxon>
    </lineage>
</organism>
<evidence type="ECO:0000256" key="8">
    <source>
        <dbReference type="ARBA" id="ARBA00023136"/>
    </source>
</evidence>
<evidence type="ECO:0000256" key="9">
    <source>
        <dbReference type="ARBA" id="ARBA00059620"/>
    </source>
</evidence>
<evidence type="ECO:0000256" key="6">
    <source>
        <dbReference type="ARBA" id="ARBA00023002"/>
    </source>
</evidence>
<dbReference type="GO" id="GO:0005811">
    <property type="term" value="C:lipid droplet"/>
    <property type="evidence" value="ECO:0007669"/>
    <property type="project" value="TreeGrafter"/>
</dbReference>
<dbReference type="Proteomes" id="UP000677054">
    <property type="component" value="Unassembled WGS sequence"/>
</dbReference>
<keyword evidence="14" id="KW-1185">Reference proteome</keyword>
<gene>
    <name evidence="13" type="ORF">DSTB1V02_LOCUS6104</name>
</gene>
<evidence type="ECO:0000256" key="5">
    <source>
        <dbReference type="ARBA" id="ARBA00022989"/>
    </source>
</evidence>
<dbReference type="PANTHER" id="PTHR24322">
    <property type="entry name" value="PKSB"/>
    <property type="match status" value="1"/>
</dbReference>
<evidence type="ECO:0000256" key="10">
    <source>
        <dbReference type="ARBA" id="ARBA00068717"/>
    </source>
</evidence>
<keyword evidence="3" id="KW-0812">Transmembrane</keyword>
<dbReference type="EMBL" id="CAJPEV010001080">
    <property type="protein sequence ID" value="CAG0890586.1"/>
    <property type="molecule type" value="Genomic_DNA"/>
</dbReference>
<keyword evidence="5" id="KW-1133">Transmembrane helix</keyword>
<comment type="similarity">
    <text evidence="2 12">Belongs to the short-chain dehydrogenases/reductases (SDR) family.</text>
</comment>
<dbReference type="InterPro" id="IPR020904">
    <property type="entry name" value="Sc_DH/Rdtase_CS"/>
</dbReference>
<dbReference type="PANTHER" id="PTHR24322:SF736">
    <property type="entry name" value="RETINOL DEHYDROGENASE 10"/>
    <property type="match status" value="1"/>
</dbReference>
<evidence type="ECO:0000256" key="2">
    <source>
        <dbReference type="ARBA" id="ARBA00006484"/>
    </source>
</evidence>
<evidence type="ECO:0000256" key="4">
    <source>
        <dbReference type="ARBA" id="ARBA00022857"/>
    </source>
</evidence>
<dbReference type="OrthoDB" id="5840532at2759"/>
<evidence type="ECO:0000313" key="13">
    <source>
        <dbReference type="EMBL" id="CAD7246250.1"/>
    </source>
</evidence>
<keyword evidence="4" id="KW-0521">NADP</keyword>
<dbReference type="PROSITE" id="PS00061">
    <property type="entry name" value="ADH_SHORT"/>
    <property type="match status" value="1"/>
</dbReference>
<dbReference type="PRINTS" id="PR00080">
    <property type="entry name" value="SDRFAMILY"/>
</dbReference>
<evidence type="ECO:0000256" key="3">
    <source>
        <dbReference type="ARBA" id="ARBA00022692"/>
    </source>
</evidence>
<reference evidence="13" key="1">
    <citation type="submission" date="2020-11" db="EMBL/GenBank/DDBJ databases">
        <authorList>
            <person name="Tran Van P."/>
        </authorList>
    </citation>
    <scope>NUCLEOTIDE SEQUENCE</scope>
</reference>
<evidence type="ECO:0000256" key="11">
    <source>
        <dbReference type="ARBA" id="ARBA00082544"/>
    </source>
</evidence>
<dbReference type="GO" id="GO:0016020">
    <property type="term" value="C:membrane"/>
    <property type="evidence" value="ECO:0007669"/>
    <property type="project" value="UniProtKB-SubCell"/>
</dbReference>
<dbReference type="Pfam" id="PF00106">
    <property type="entry name" value="adh_short"/>
    <property type="match status" value="1"/>
</dbReference>
<dbReference type="FunFam" id="3.40.50.720:FF:000131">
    <property type="entry name" value="Short-chain dehydrogenase/reductase 3"/>
    <property type="match status" value="1"/>
</dbReference>
<evidence type="ECO:0000256" key="1">
    <source>
        <dbReference type="ARBA" id="ARBA00004141"/>
    </source>
</evidence>
<dbReference type="AlphaFoldDB" id="A0A7R8XFH7"/>
<dbReference type="PRINTS" id="PR00081">
    <property type="entry name" value="GDHRDH"/>
</dbReference>
<keyword evidence="6" id="KW-0560">Oxidoreductase</keyword>
<comment type="function">
    <text evidence="9">Catalyzes the reduction of all-trans-retinal to all-trans-retinol in the presence of NADPH.</text>
</comment>
<keyword evidence="7" id="KW-0443">Lipid metabolism</keyword>
<dbReference type="SUPFAM" id="SSF51735">
    <property type="entry name" value="NAD(P)-binding Rossmann-fold domains"/>
    <property type="match status" value="1"/>
</dbReference>
<protein>
    <recommendedName>
        <fullName evidence="10">Short-chain dehydrogenase/reductase 3</fullName>
    </recommendedName>
    <alternativeName>
        <fullName evidence="11">Retinal short-chain dehydrogenase/reductase 1</fullName>
    </alternativeName>
</protein>
<keyword evidence="8" id="KW-0472">Membrane</keyword>
<comment type="subcellular location">
    <subcellularLocation>
        <location evidence="1">Membrane</location>
        <topology evidence="1">Multi-pass membrane protein</topology>
    </subcellularLocation>
</comment>
<dbReference type="EMBL" id="LR900597">
    <property type="protein sequence ID" value="CAD7246250.1"/>
    <property type="molecule type" value="Genomic_DNA"/>
</dbReference>
<dbReference type="InterPro" id="IPR002347">
    <property type="entry name" value="SDR_fam"/>
</dbReference>
<proteinExistence type="inferred from homology"/>